<feature type="region of interest" description="Disordered" evidence="1">
    <location>
        <begin position="41"/>
        <end position="66"/>
    </location>
</feature>
<keyword evidence="4" id="KW-1185">Reference proteome</keyword>
<sequence length="128" mass="15245">MDKVVFYLTLFCALFYNYADAQDECKEQFDKFKKTWREVTEDGNAPDCYNQNGLERFKSTGDEENDKRKYKEFKEHMKGLSTEDQKNMKDCLKNIGKMVMEKLGEEISKECMEEMKKLGEKWKKEAES</sequence>
<dbReference type="EMBL" id="BMAW01053610">
    <property type="protein sequence ID" value="GFS91885.1"/>
    <property type="molecule type" value="Genomic_DNA"/>
</dbReference>
<reference evidence="3" key="1">
    <citation type="submission" date="2020-08" db="EMBL/GenBank/DDBJ databases">
        <title>Multicomponent nature underlies the extraordinary mechanical properties of spider dragline silk.</title>
        <authorList>
            <person name="Kono N."/>
            <person name="Nakamura H."/>
            <person name="Mori M."/>
            <person name="Yoshida Y."/>
            <person name="Ohtoshi R."/>
            <person name="Malay A.D."/>
            <person name="Moran D.A.P."/>
            <person name="Tomita M."/>
            <person name="Numata K."/>
            <person name="Arakawa K."/>
        </authorList>
    </citation>
    <scope>NUCLEOTIDE SEQUENCE</scope>
</reference>
<accession>A0A8X6N3S9</accession>
<organism evidence="3 4">
    <name type="scientific">Nephila pilipes</name>
    <name type="common">Giant wood spider</name>
    <name type="synonym">Nephila maculata</name>
    <dbReference type="NCBI Taxonomy" id="299642"/>
    <lineage>
        <taxon>Eukaryota</taxon>
        <taxon>Metazoa</taxon>
        <taxon>Ecdysozoa</taxon>
        <taxon>Arthropoda</taxon>
        <taxon>Chelicerata</taxon>
        <taxon>Arachnida</taxon>
        <taxon>Araneae</taxon>
        <taxon>Araneomorphae</taxon>
        <taxon>Entelegynae</taxon>
        <taxon>Araneoidea</taxon>
        <taxon>Nephilidae</taxon>
        <taxon>Nephila</taxon>
    </lineage>
</organism>
<gene>
    <name evidence="3" type="primary">NCL1_24107</name>
    <name evidence="3" type="ORF">NPIL_690361</name>
</gene>
<feature type="signal peptide" evidence="2">
    <location>
        <begin position="1"/>
        <end position="21"/>
    </location>
</feature>
<protein>
    <submittedName>
        <fullName evidence="3">Uncharacterized protein</fullName>
    </submittedName>
</protein>
<dbReference type="AlphaFoldDB" id="A0A8X6N3S9"/>
<evidence type="ECO:0000256" key="1">
    <source>
        <dbReference type="SAM" id="MobiDB-lite"/>
    </source>
</evidence>
<feature type="compositionally biased region" description="Basic and acidic residues" evidence="1">
    <location>
        <begin position="55"/>
        <end position="66"/>
    </location>
</feature>
<name>A0A8X6N3S9_NEPPI</name>
<evidence type="ECO:0000313" key="4">
    <source>
        <dbReference type="Proteomes" id="UP000887013"/>
    </source>
</evidence>
<evidence type="ECO:0000256" key="2">
    <source>
        <dbReference type="SAM" id="SignalP"/>
    </source>
</evidence>
<dbReference type="OrthoDB" id="6433324at2759"/>
<proteinExistence type="predicted"/>
<comment type="caution">
    <text evidence="3">The sequence shown here is derived from an EMBL/GenBank/DDBJ whole genome shotgun (WGS) entry which is preliminary data.</text>
</comment>
<keyword evidence="2" id="KW-0732">Signal</keyword>
<evidence type="ECO:0000313" key="3">
    <source>
        <dbReference type="EMBL" id="GFS91885.1"/>
    </source>
</evidence>
<feature type="chain" id="PRO_5036459824" evidence="2">
    <location>
        <begin position="22"/>
        <end position="128"/>
    </location>
</feature>
<dbReference type="Proteomes" id="UP000887013">
    <property type="component" value="Unassembled WGS sequence"/>
</dbReference>